<proteinExistence type="predicted"/>
<dbReference type="Proteomes" id="UP000294498">
    <property type="component" value="Unassembled WGS sequence"/>
</dbReference>
<accession>A0A4R8DTQ4</accession>
<dbReference type="Gene3D" id="3.90.1640.10">
    <property type="entry name" value="inorganic pyrophosphatase (n-terminal core)"/>
    <property type="match status" value="1"/>
</dbReference>
<dbReference type="PANTHER" id="PTHR47618:SF1">
    <property type="entry name" value="BIFUNCTIONAL OLIGORIBONUCLEASE AND PAP PHOSPHATASE NRNA"/>
    <property type="match status" value="1"/>
</dbReference>
<evidence type="ECO:0000259" key="1">
    <source>
        <dbReference type="Pfam" id="PF01368"/>
    </source>
</evidence>
<dbReference type="EMBL" id="SODV01000001">
    <property type="protein sequence ID" value="TDX01690.1"/>
    <property type="molecule type" value="Genomic_DNA"/>
</dbReference>
<dbReference type="SUPFAM" id="SSF64182">
    <property type="entry name" value="DHH phosphoesterases"/>
    <property type="match status" value="1"/>
</dbReference>
<dbReference type="Pfam" id="PF02272">
    <property type="entry name" value="DHHA1"/>
    <property type="match status" value="1"/>
</dbReference>
<dbReference type="InterPro" id="IPR001667">
    <property type="entry name" value="DDH_dom"/>
</dbReference>
<reference evidence="3 4" key="1">
    <citation type="submission" date="2019-03" db="EMBL/GenBank/DDBJ databases">
        <title>Genomic Encyclopedia of Type Strains, Phase IV (KMG-IV): sequencing the most valuable type-strain genomes for metagenomic binning, comparative biology and taxonomic classification.</title>
        <authorList>
            <person name="Goeker M."/>
        </authorList>
    </citation>
    <scope>NUCLEOTIDE SEQUENCE [LARGE SCALE GENOMIC DNA]</scope>
    <source>
        <strain evidence="3 4">DSM 100059</strain>
    </source>
</reference>
<dbReference type="Pfam" id="PF01368">
    <property type="entry name" value="DHH"/>
    <property type="match status" value="1"/>
</dbReference>
<dbReference type="PANTHER" id="PTHR47618">
    <property type="entry name" value="BIFUNCTIONAL OLIGORIBONUCLEASE AND PAP PHOSPHATASE NRNA"/>
    <property type="match status" value="1"/>
</dbReference>
<comment type="caution">
    <text evidence="3">The sequence shown here is derived from an EMBL/GenBank/DDBJ whole genome shotgun (WGS) entry which is preliminary data.</text>
</comment>
<dbReference type="InterPro" id="IPR038763">
    <property type="entry name" value="DHH_sf"/>
</dbReference>
<keyword evidence="4" id="KW-1185">Reference proteome</keyword>
<protein>
    <submittedName>
        <fullName evidence="3">Phosphoesterase RecJ-like protein</fullName>
    </submittedName>
</protein>
<organism evidence="3 4">
    <name type="scientific">Dinghuibacter silviterrae</name>
    <dbReference type="NCBI Taxonomy" id="1539049"/>
    <lineage>
        <taxon>Bacteria</taxon>
        <taxon>Pseudomonadati</taxon>
        <taxon>Bacteroidota</taxon>
        <taxon>Chitinophagia</taxon>
        <taxon>Chitinophagales</taxon>
        <taxon>Chitinophagaceae</taxon>
        <taxon>Dinghuibacter</taxon>
    </lineage>
</organism>
<feature type="domain" description="DDH" evidence="1">
    <location>
        <begin position="44"/>
        <end position="196"/>
    </location>
</feature>
<feature type="domain" description="DHHA1" evidence="2">
    <location>
        <begin position="274"/>
        <end position="358"/>
    </location>
</feature>
<name>A0A4R8DTQ4_9BACT</name>
<dbReference type="GO" id="GO:0003676">
    <property type="term" value="F:nucleic acid binding"/>
    <property type="evidence" value="ECO:0007669"/>
    <property type="project" value="InterPro"/>
</dbReference>
<dbReference type="InterPro" id="IPR003156">
    <property type="entry name" value="DHHA1_dom"/>
</dbReference>
<dbReference type="InterPro" id="IPR051319">
    <property type="entry name" value="Oligoribo/pAp-PDE_c-di-AMP_PDE"/>
</dbReference>
<evidence type="ECO:0000313" key="4">
    <source>
        <dbReference type="Proteomes" id="UP000294498"/>
    </source>
</evidence>
<sequence>MIVIWAAKLNKFGILRLKLDIRCRFYRVKPISEIYGELDKQRRKVVITMHQKPDADALGSALGLYHFLVRLGHEVTVISPTNWARFLSWMPGADRVLDFEGMQDKAMAVLQEAEWIFCLDFNILSRTKRMGPVIEGLACTKMLIDHHEEPQEAQFQYGISLPSKSSTCEMVYDFIIHSGHGDLINETIAECLYAGVMADTGSFRFPVTTAAVHRMVADLKDRGLKHWLVHEYVYDNFLENRLRFMGHVLLNRMEVFYEYNAALITIPKSDLLRFEIQTGDTEGLVNYPLSIQGIRLAGLVIDRDEERKWSFRSKGDFDTNTFARRYFSGGGHFNASGGRSTDSLAQTAALFKKALQENIEALQTEYPLSLNNE</sequence>
<dbReference type="AlphaFoldDB" id="A0A4R8DTQ4"/>
<evidence type="ECO:0000259" key="2">
    <source>
        <dbReference type="Pfam" id="PF02272"/>
    </source>
</evidence>
<evidence type="ECO:0000313" key="3">
    <source>
        <dbReference type="EMBL" id="TDX01690.1"/>
    </source>
</evidence>
<gene>
    <name evidence="3" type="ORF">EDB95_2732</name>
</gene>
<dbReference type="Gene3D" id="3.10.310.30">
    <property type="match status" value="1"/>
</dbReference>